<comment type="catalytic activity">
    <reaction evidence="5 6">
        <text>dTDP-beta-L-rhamnose + NADP(+) = dTDP-4-dehydro-beta-L-rhamnose + NADPH + H(+)</text>
        <dbReference type="Rhea" id="RHEA:21796"/>
        <dbReference type="ChEBI" id="CHEBI:15378"/>
        <dbReference type="ChEBI" id="CHEBI:57510"/>
        <dbReference type="ChEBI" id="CHEBI:57783"/>
        <dbReference type="ChEBI" id="CHEBI:58349"/>
        <dbReference type="ChEBI" id="CHEBI:62830"/>
        <dbReference type="EC" id="1.1.1.133"/>
    </reaction>
</comment>
<dbReference type="SUPFAM" id="SSF51735">
    <property type="entry name" value="NAD(P)-binding Rossmann-fold domains"/>
    <property type="match status" value="1"/>
</dbReference>
<dbReference type="AlphaFoldDB" id="A0A099EWG7"/>
<feature type="domain" description="RmlD-like substrate binding" evidence="7">
    <location>
        <begin position="2"/>
        <end position="279"/>
    </location>
</feature>
<dbReference type="GO" id="GO:0019305">
    <property type="term" value="P:dTDP-rhamnose biosynthetic process"/>
    <property type="evidence" value="ECO:0007669"/>
    <property type="project" value="UniProtKB-UniPathway"/>
</dbReference>
<evidence type="ECO:0000313" key="9">
    <source>
        <dbReference type="Proteomes" id="UP000029917"/>
    </source>
</evidence>
<evidence type="ECO:0000256" key="6">
    <source>
        <dbReference type="RuleBase" id="RU364082"/>
    </source>
</evidence>
<dbReference type="EC" id="1.1.1.133" evidence="3 6"/>
<dbReference type="Pfam" id="PF04321">
    <property type="entry name" value="RmlD_sub_bind"/>
    <property type="match status" value="1"/>
</dbReference>
<dbReference type="Proteomes" id="UP000029917">
    <property type="component" value="Unassembled WGS sequence"/>
</dbReference>
<dbReference type="Gene3D" id="3.90.25.10">
    <property type="entry name" value="UDP-galactose 4-epimerase, domain 1"/>
    <property type="match status" value="1"/>
</dbReference>
<evidence type="ECO:0000259" key="7">
    <source>
        <dbReference type="Pfam" id="PF04321"/>
    </source>
</evidence>
<reference evidence="8 9" key="1">
    <citation type="submission" date="2014-09" db="EMBL/GenBank/DDBJ databases">
        <authorList>
            <person name="McGinnis J.M."/>
            <person name="Wolfgang W.J."/>
        </authorList>
    </citation>
    <scope>NUCLEOTIDE SEQUENCE [LARGE SCALE GENOMIC DNA]</scope>
    <source>
        <strain evidence="8 9">HAMBI 3106</strain>
    </source>
</reference>
<evidence type="ECO:0000256" key="2">
    <source>
        <dbReference type="ARBA" id="ARBA00010944"/>
    </source>
</evidence>
<keyword evidence="6" id="KW-0521">NADP</keyword>
<reference evidence="8 9" key="2">
    <citation type="submission" date="2014-10" db="EMBL/GenBank/DDBJ databases">
        <title>Paracoccus sanguinis sp. nov., isolated from clinical specimens of New York State patients.</title>
        <authorList>
            <person name="Mingle L.A."/>
            <person name="Cole J.A."/>
            <person name="Lapierre P."/>
            <person name="Musser K.A."/>
        </authorList>
    </citation>
    <scope>NUCLEOTIDE SEQUENCE [LARGE SCALE GENOMIC DNA]</scope>
    <source>
        <strain evidence="8 9">HAMBI 3106</strain>
    </source>
</reference>
<accession>A0A099EWG7</accession>
<keyword evidence="6" id="KW-0560">Oxidoreductase</keyword>
<keyword evidence="9" id="KW-1185">Reference proteome</keyword>
<dbReference type="STRING" id="690417.IC63_14990"/>
<dbReference type="InterPro" id="IPR005913">
    <property type="entry name" value="dTDP_dehydrorham_reduct"/>
</dbReference>
<dbReference type="CDD" id="cd05254">
    <property type="entry name" value="dTDP_HR_like_SDR_e"/>
    <property type="match status" value="1"/>
</dbReference>
<dbReference type="PANTHER" id="PTHR10491:SF4">
    <property type="entry name" value="METHIONINE ADENOSYLTRANSFERASE 2 SUBUNIT BETA"/>
    <property type="match status" value="1"/>
</dbReference>
<evidence type="ECO:0000256" key="3">
    <source>
        <dbReference type="ARBA" id="ARBA00012929"/>
    </source>
</evidence>
<dbReference type="RefSeq" id="WP_036721644.1">
    <property type="nucleotide sequence ID" value="NZ_JRKS01000071.1"/>
</dbReference>
<comment type="pathway">
    <text evidence="1 6">Carbohydrate biosynthesis; dTDP-L-rhamnose biosynthesis.</text>
</comment>
<comment type="cofactor">
    <cofactor evidence="6">
        <name>Mg(2+)</name>
        <dbReference type="ChEBI" id="CHEBI:18420"/>
    </cofactor>
    <text evidence="6">Binds 1 Mg(2+) ion per monomer.</text>
</comment>
<dbReference type="PANTHER" id="PTHR10491">
    <property type="entry name" value="DTDP-4-DEHYDRORHAMNOSE REDUCTASE"/>
    <property type="match status" value="1"/>
</dbReference>
<comment type="similarity">
    <text evidence="2 6">Belongs to the dTDP-4-dehydrorhamnose reductase family.</text>
</comment>
<proteinExistence type="inferred from homology"/>
<comment type="caution">
    <text evidence="8">The sequence shown here is derived from an EMBL/GenBank/DDBJ whole genome shotgun (WGS) entry which is preliminary data.</text>
</comment>
<dbReference type="InterPro" id="IPR029903">
    <property type="entry name" value="RmlD-like-bd"/>
</dbReference>
<comment type="function">
    <text evidence="6">Catalyzes the reduction of dTDP-6-deoxy-L-lyxo-4-hexulose to yield dTDP-L-rhamnose.</text>
</comment>
<evidence type="ECO:0000256" key="1">
    <source>
        <dbReference type="ARBA" id="ARBA00004781"/>
    </source>
</evidence>
<dbReference type="InterPro" id="IPR036291">
    <property type="entry name" value="NAD(P)-bd_dom_sf"/>
</dbReference>
<protein>
    <recommendedName>
        <fullName evidence="4 6">dTDP-4-dehydrorhamnose reductase</fullName>
        <ecNumber evidence="3 6">1.1.1.133</ecNumber>
    </recommendedName>
</protein>
<dbReference type="UniPathway" id="UPA00124"/>
<dbReference type="GO" id="GO:0008831">
    <property type="term" value="F:dTDP-4-dehydrorhamnose reductase activity"/>
    <property type="evidence" value="ECO:0007669"/>
    <property type="project" value="UniProtKB-EC"/>
</dbReference>
<evidence type="ECO:0000256" key="5">
    <source>
        <dbReference type="ARBA" id="ARBA00048200"/>
    </source>
</evidence>
<evidence type="ECO:0000256" key="4">
    <source>
        <dbReference type="ARBA" id="ARBA00017099"/>
    </source>
</evidence>
<gene>
    <name evidence="8" type="ORF">IC63_14990</name>
</gene>
<dbReference type="Gene3D" id="3.40.50.720">
    <property type="entry name" value="NAD(P)-binding Rossmann-like Domain"/>
    <property type="match status" value="1"/>
</dbReference>
<name>A0A099EWG7_9RHOB</name>
<dbReference type="EMBL" id="JRKS01000071">
    <property type="protein sequence ID" value="KGJ02303.1"/>
    <property type="molecule type" value="Genomic_DNA"/>
</dbReference>
<sequence>MILVFGRTGQVAQELARLAPGAHFAGRDEADLTHPDDCAALIGRLRPAAVINAAAYTAVDKAEGDESTARLVNRNAPEAMAVACAGLGIPFVHISTDYVFDGSGEAPRDESAQTAPLGVYGATKLEGEDTIRAAGGQWAIMRTSWVFSAHGNNFVKTMRRLGAERDRLTIVADQIGGPTPAAAIAAAALEMARQMQADPAKGGLYHFAGAPDVSWADFAREIFAQSGLSPQVEDIPTSAYPTPARRPANSRLNCAAIERDFGIARPDWRESLAAVIKELSA</sequence>
<dbReference type="GO" id="GO:0005829">
    <property type="term" value="C:cytosol"/>
    <property type="evidence" value="ECO:0007669"/>
    <property type="project" value="TreeGrafter"/>
</dbReference>
<evidence type="ECO:0000313" key="8">
    <source>
        <dbReference type="EMBL" id="KGJ02303.1"/>
    </source>
</evidence>
<dbReference type="NCBIfam" id="TIGR01214">
    <property type="entry name" value="rmlD"/>
    <property type="match status" value="1"/>
</dbReference>
<organism evidence="8 9">
    <name type="scientific">Paracoccus sphaerophysae</name>
    <dbReference type="NCBI Taxonomy" id="690417"/>
    <lineage>
        <taxon>Bacteria</taxon>
        <taxon>Pseudomonadati</taxon>
        <taxon>Pseudomonadota</taxon>
        <taxon>Alphaproteobacteria</taxon>
        <taxon>Rhodobacterales</taxon>
        <taxon>Paracoccaceae</taxon>
        <taxon>Paracoccus</taxon>
    </lineage>
</organism>
<dbReference type="OrthoDB" id="9803892at2"/>